<reference evidence="1" key="1">
    <citation type="submission" date="2023-02" db="EMBL/GenBank/DDBJ databases">
        <title>Genome of toxic invasive species Heracleum sosnowskyi carries increased number of genes despite the absence of recent whole-genome duplications.</title>
        <authorList>
            <person name="Schelkunov M."/>
            <person name="Shtratnikova V."/>
            <person name="Makarenko M."/>
            <person name="Klepikova A."/>
            <person name="Omelchenko D."/>
            <person name="Novikova G."/>
            <person name="Obukhova E."/>
            <person name="Bogdanov V."/>
            <person name="Penin A."/>
            <person name="Logacheva M."/>
        </authorList>
    </citation>
    <scope>NUCLEOTIDE SEQUENCE</scope>
    <source>
        <strain evidence="1">Hsosn_3</strain>
        <tissue evidence="1">Leaf</tissue>
    </source>
</reference>
<accession>A0AAD8MIM7</accession>
<comment type="caution">
    <text evidence="1">The sequence shown here is derived from an EMBL/GenBank/DDBJ whole genome shotgun (WGS) entry which is preliminary data.</text>
</comment>
<name>A0AAD8MIM7_9APIA</name>
<evidence type="ECO:0000313" key="2">
    <source>
        <dbReference type="Proteomes" id="UP001237642"/>
    </source>
</evidence>
<dbReference type="AlphaFoldDB" id="A0AAD8MIM7"/>
<proteinExistence type="predicted"/>
<protein>
    <submittedName>
        <fullName evidence="1">Uncharacterized protein</fullName>
    </submittedName>
</protein>
<keyword evidence="2" id="KW-1185">Reference proteome</keyword>
<organism evidence="1 2">
    <name type="scientific">Heracleum sosnowskyi</name>
    <dbReference type="NCBI Taxonomy" id="360622"/>
    <lineage>
        <taxon>Eukaryota</taxon>
        <taxon>Viridiplantae</taxon>
        <taxon>Streptophyta</taxon>
        <taxon>Embryophyta</taxon>
        <taxon>Tracheophyta</taxon>
        <taxon>Spermatophyta</taxon>
        <taxon>Magnoliopsida</taxon>
        <taxon>eudicotyledons</taxon>
        <taxon>Gunneridae</taxon>
        <taxon>Pentapetalae</taxon>
        <taxon>asterids</taxon>
        <taxon>campanulids</taxon>
        <taxon>Apiales</taxon>
        <taxon>Apiaceae</taxon>
        <taxon>Apioideae</taxon>
        <taxon>apioid superclade</taxon>
        <taxon>Tordylieae</taxon>
        <taxon>Tordyliinae</taxon>
        <taxon>Heracleum</taxon>
    </lineage>
</organism>
<dbReference type="Proteomes" id="UP001237642">
    <property type="component" value="Unassembled WGS sequence"/>
</dbReference>
<reference evidence="1" key="2">
    <citation type="submission" date="2023-05" db="EMBL/GenBank/DDBJ databases">
        <authorList>
            <person name="Schelkunov M.I."/>
        </authorList>
    </citation>
    <scope>NUCLEOTIDE SEQUENCE</scope>
    <source>
        <strain evidence="1">Hsosn_3</strain>
        <tissue evidence="1">Leaf</tissue>
    </source>
</reference>
<gene>
    <name evidence="1" type="ORF">POM88_033578</name>
</gene>
<evidence type="ECO:0000313" key="1">
    <source>
        <dbReference type="EMBL" id="KAK1377385.1"/>
    </source>
</evidence>
<sequence>MMSVEEKERDEAHLHVLLNNPEVYPYIMMHKDILERTYRGKKKTMHWLIGEHNRLFATCRDYHEVYNDDDLGDTIMENPSFCSEIPVVNVVADDDDDPSVSNQRDGVEGIWIKK</sequence>
<dbReference type="EMBL" id="JAUIZM010000007">
    <property type="protein sequence ID" value="KAK1377385.1"/>
    <property type="molecule type" value="Genomic_DNA"/>
</dbReference>